<reference evidence="5" key="2">
    <citation type="journal article" date="2019" name="Int. J. Syst. Evol. Microbiol.">
        <title>The Global Catalogue of Microorganisms (GCM) 10K type strain sequencing project: providing services to taxonomists for standard genome sequencing and annotation.</title>
        <authorList>
            <consortium name="The Broad Institute Genomics Platform"/>
            <consortium name="The Broad Institute Genome Sequencing Center for Infectious Disease"/>
            <person name="Wu L."/>
            <person name="Ma J."/>
        </authorList>
    </citation>
    <scope>NUCLEOTIDE SEQUENCE [LARGE SCALE GENOMIC DNA]</scope>
    <source>
        <strain evidence="5">NBRC 107715</strain>
    </source>
</reference>
<evidence type="ECO:0000313" key="5">
    <source>
        <dbReference type="Proteomes" id="UP001156856"/>
    </source>
</evidence>
<name>A0A512IYI4_9HYPH</name>
<evidence type="ECO:0000313" key="4">
    <source>
        <dbReference type="Proteomes" id="UP000321960"/>
    </source>
</evidence>
<dbReference type="OrthoDB" id="9855620at2"/>
<feature type="compositionally biased region" description="Low complexity" evidence="1">
    <location>
        <begin position="77"/>
        <end position="89"/>
    </location>
</feature>
<reference evidence="3" key="1">
    <citation type="journal article" date="2014" name="Int. J. Syst. Evol. Microbiol.">
        <title>Complete genome of a new Firmicutes species belonging to the dominant human colonic microbiota ('Ruminococcus bicirculans') reveals two chromosomes and a selective capacity to utilize plant glucans.</title>
        <authorList>
            <consortium name="NISC Comparative Sequencing Program"/>
            <person name="Wegmann U."/>
            <person name="Louis P."/>
            <person name="Goesmann A."/>
            <person name="Henrissat B."/>
            <person name="Duncan S.H."/>
            <person name="Flint H.J."/>
        </authorList>
    </citation>
    <scope>NUCLEOTIDE SEQUENCE</scope>
    <source>
        <strain evidence="3">NBRC 107715</strain>
    </source>
</reference>
<feature type="region of interest" description="Disordered" evidence="1">
    <location>
        <begin position="61"/>
        <end position="89"/>
    </location>
</feature>
<sequence length="101" mass="10476">MRTRPILPAAVKLPPIMLRTAAAPRPAPAFALAPLRRSLFCLAALALPVLGTGLADQVHRAARPGTQQAAAPLTPSRGAAAPDPGRPGAATRLALETRWHP</sequence>
<dbReference type="RefSeq" id="WP_147024440.1">
    <property type="nucleotide sequence ID" value="NZ_BJZU01000010.1"/>
</dbReference>
<keyword evidence="5" id="KW-1185">Reference proteome</keyword>
<dbReference type="Proteomes" id="UP000321960">
    <property type="component" value="Unassembled WGS sequence"/>
</dbReference>
<evidence type="ECO:0000313" key="3">
    <source>
        <dbReference type="EMBL" id="GLS66830.1"/>
    </source>
</evidence>
<organism evidence="2 4">
    <name type="scientific">Methylobacterium oxalidis</name>
    <dbReference type="NCBI Taxonomy" id="944322"/>
    <lineage>
        <taxon>Bacteria</taxon>
        <taxon>Pseudomonadati</taxon>
        <taxon>Pseudomonadota</taxon>
        <taxon>Alphaproteobacteria</taxon>
        <taxon>Hyphomicrobiales</taxon>
        <taxon>Methylobacteriaceae</taxon>
        <taxon>Methylobacterium</taxon>
    </lineage>
</organism>
<evidence type="ECO:0000313" key="2">
    <source>
        <dbReference type="EMBL" id="GEP02770.1"/>
    </source>
</evidence>
<dbReference type="Proteomes" id="UP001156856">
    <property type="component" value="Unassembled WGS sequence"/>
</dbReference>
<comment type="caution">
    <text evidence="2">The sequence shown here is derived from an EMBL/GenBank/DDBJ whole genome shotgun (WGS) entry which is preliminary data.</text>
</comment>
<dbReference type="AlphaFoldDB" id="A0A512IYI4"/>
<reference evidence="2 4" key="3">
    <citation type="submission" date="2019-07" db="EMBL/GenBank/DDBJ databases">
        <title>Whole genome shotgun sequence of Methylobacterium oxalidis NBRC 107715.</title>
        <authorList>
            <person name="Hosoyama A."/>
            <person name="Uohara A."/>
            <person name="Ohji S."/>
            <person name="Ichikawa N."/>
        </authorList>
    </citation>
    <scope>NUCLEOTIDE SEQUENCE [LARGE SCALE GENOMIC DNA]</scope>
    <source>
        <strain evidence="2 4">NBRC 107715</strain>
    </source>
</reference>
<reference evidence="3" key="4">
    <citation type="submission" date="2023-01" db="EMBL/GenBank/DDBJ databases">
        <title>Draft genome sequence of Methylobacterium oxalidis strain NBRC 107715.</title>
        <authorList>
            <person name="Sun Q."/>
            <person name="Mori K."/>
        </authorList>
    </citation>
    <scope>NUCLEOTIDE SEQUENCE</scope>
    <source>
        <strain evidence="3">NBRC 107715</strain>
    </source>
</reference>
<accession>A0A512IYI4</accession>
<gene>
    <name evidence="3" type="ORF">GCM10007888_52130</name>
    <name evidence="2" type="ORF">MOX02_08080</name>
</gene>
<evidence type="ECO:0000256" key="1">
    <source>
        <dbReference type="SAM" id="MobiDB-lite"/>
    </source>
</evidence>
<proteinExistence type="predicted"/>
<dbReference type="EMBL" id="BJZU01000010">
    <property type="protein sequence ID" value="GEP02770.1"/>
    <property type="molecule type" value="Genomic_DNA"/>
</dbReference>
<dbReference type="EMBL" id="BSPK01000107">
    <property type="protein sequence ID" value="GLS66830.1"/>
    <property type="molecule type" value="Genomic_DNA"/>
</dbReference>
<protein>
    <submittedName>
        <fullName evidence="2">Uncharacterized protein</fullName>
    </submittedName>
</protein>